<sequence length="66" mass="7482">MANPMMSVDDVAKILAYSKSHAYKVIGRLNEELEEKGFLTRPGMVPRKYFFERTGLEMPQEGGTSQ</sequence>
<gene>
    <name evidence="1" type="ORF">DW839_12750</name>
</gene>
<protein>
    <submittedName>
        <fullName evidence="1">LysR family transcriptional regulator</fullName>
    </submittedName>
</protein>
<reference evidence="1 2" key="1">
    <citation type="submission" date="2018-08" db="EMBL/GenBank/DDBJ databases">
        <title>A genome reference for cultivated species of the human gut microbiota.</title>
        <authorList>
            <person name="Zou Y."/>
            <person name="Xue W."/>
            <person name="Luo G."/>
        </authorList>
    </citation>
    <scope>NUCLEOTIDE SEQUENCE [LARGE SCALE GENOMIC DNA]</scope>
    <source>
        <strain evidence="1 2">AM35-14</strain>
    </source>
</reference>
<comment type="caution">
    <text evidence="1">The sequence shown here is derived from an EMBL/GenBank/DDBJ whole genome shotgun (WGS) entry which is preliminary data.</text>
</comment>
<name>A0A414AVH8_9FIRM</name>
<dbReference type="RefSeq" id="WP_119205079.1">
    <property type="nucleotide sequence ID" value="NZ_CATZOE010000038.1"/>
</dbReference>
<evidence type="ECO:0000313" key="1">
    <source>
        <dbReference type="EMBL" id="RHC55711.1"/>
    </source>
</evidence>
<organism evidence="1 2">
    <name type="scientific">Enterocloster bolteae</name>
    <dbReference type="NCBI Taxonomy" id="208479"/>
    <lineage>
        <taxon>Bacteria</taxon>
        <taxon>Bacillati</taxon>
        <taxon>Bacillota</taxon>
        <taxon>Clostridia</taxon>
        <taxon>Lachnospirales</taxon>
        <taxon>Lachnospiraceae</taxon>
        <taxon>Enterocloster</taxon>
    </lineage>
</organism>
<proteinExistence type="predicted"/>
<dbReference type="EMBL" id="QSHZ01000012">
    <property type="protein sequence ID" value="RHC55711.1"/>
    <property type="molecule type" value="Genomic_DNA"/>
</dbReference>
<dbReference type="AlphaFoldDB" id="A0A414AVH8"/>
<dbReference type="Proteomes" id="UP000283975">
    <property type="component" value="Unassembled WGS sequence"/>
</dbReference>
<evidence type="ECO:0000313" key="2">
    <source>
        <dbReference type="Proteomes" id="UP000283975"/>
    </source>
</evidence>
<accession>A0A414AVH8</accession>